<geneLocation type="plasmid" evidence="1 2">
    <name>pPDG2</name>
</geneLocation>
<dbReference type="RefSeq" id="WP_158461425.1">
    <property type="nucleotide sequence ID" value="NZ_CP008949.1"/>
</dbReference>
<evidence type="ECO:0000313" key="2">
    <source>
        <dbReference type="Proteomes" id="UP000028488"/>
    </source>
</evidence>
<name>A0A076EYR8_RHOOP</name>
<evidence type="ECO:0008006" key="3">
    <source>
        <dbReference type="Google" id="ProtNLM"/>
    </source>
</evidence>
<proteinExistence type="predicted"/>
<gene>
    <name evidence="1" type="ORF">EP51_43170</name>
</gene>
<keyword evidence="1" id="KW-0614">Plasmid</keyword>
<dbReference type="InterPro" id="IPR029068">
    <property type="entry name" value="Glyas_Bleomycin-R_OHBP_Dase"/>
</dbReference>
<dbReference type="Proteomes" id="UP000028488">
    <property type="component" value="Plasmid pPDG2"/>
</dbReference>
<sequence>MSRIFGDYRQNGFVVPDLDVAIEQWAASGVGPFYRIDAIPVVNFGYQGSSEAPALDVALGNFGDVQFELIQVVDHGTPSPYRDFLAANPRGGLHHISVWSDDFDADLARWAALGLTPDCTGEVGGLARFCYFGASSTDGTTVEVADTGTSTVPRQMFELIRGAAHTWDGTRAVRSPDELYALLGQ</sequence>
<accession>A0A076EYR8</accession>
<dbReference type="SUPFAM" id="SSF54593">
    <property type="entry name" value="Glyoxalase/Bleomycin resistance protein/Dihydroxybiphenyl dioxygenase"/>
    <property type="match status" value="1"/>
</dbReference>
<dbReference type="EMBL" id="CP008949">
    <property type="protein sequence ID" value="AII10931.1"/>
    <property type="molecule type" value="Genomic_DNA"/>
</dbReference>
<dbReference type="Pfam" id="PF13669">
    <property type="entry name" value="Glyoxalase_4"/>
    <property type="match status" value="1"/>
</dbReference>
<dbReference type="AlphaFoldDB" id="A0A076EYR8"/>
<organism evidence="1 2">
    <name type="scientific">Rhodococcus opacus</name>
    <name type="common">Nocardia opaca</name>
    <dbReference type="NCBI Taxonomy" id="37919"/>
    <lineage>
        <taxon>Bacteria</taxon>
        <taxon>Bacillati</taxon>
        <taxon>Actinomycetota</taxon>
        <taxon>Actinomycetes</taxon>
        <taxon>Mycobacteriales</taxon>
        <taxon>Nocardiaceae</taxon>
        <taxon>Rhodococcus</taxon>
    </lineage>
</organism>
<evidence type="ECO:0000313" key="1">
    <source>
        <dbReference type="EMBL" id="AII10931.1"/>
    </source>
</evidence>
<dbReference type="Gene3D" id="3.10.180.10">
    <property type="entry name" value="2,3-Dihydroxybiphenyl 1,2-Dioxygenase, domain 1"/>
    <property type="match status" value="1"/>
</dbReference>
<reference evidence="1 2" key="1">
    <citation type="submission" date="2014-07" db="EMBL/GenBank/DDBJ databases">
        <title>Genome Sequence of Rhodococcus opacus Strain R7, a Biodegrader of Mono- and Polycyclic Aromatic Hydrocarbons.</title>
        <authorList>
            <person name="Di Gennaro P."/>
            <person name="Zampolli J."/>
            <person name="Presti I."/>
            <person name="Cappelletti M."/>
            <person name="D'Ursi P."/>
            <person name="Orro A."/>
            <person name="Mezzelani A."/>
            <person name="Milanesi L."/>
        </authorList>
    </citation>
    <scope>NUCLEOTIDE SEQUENCE [LARGE SCALE GENOMIC DNA]</scope>
    <source>
        <strain evidence="1 2">R7</strain>
        <plasmid evidence="1">pPDG2</plasmid>
    </source>
</reference>
<protein>
    <recommendedName>
        <fullName evidence="3">VOC domain-containing protein</fullName>
    </recommendedName>
</protein>